<dbReference type="PROSITE" id="PS00039">
    <property type="entry name" value="DEAD_ATP_HELICASE"/>
    <property type="match status" value="1"/>
</dbReference>
<evidence type="ECO:0000313" key="15">
    <source>
        <dbReference type="Proteomes" id="UP000502248"/>
    </source>
</evidence>
<evidence type="ECO:0000256" key="5">
    <source>
        <dbReference type="ARBA" id="ARBA00022806"/>
    </source>
</evidence>
<dbReference type="GO" id="GO:0000027">
    <property type="term" value="P:ribosomal large subunit assembly"/>
    <property type="evidence" value="ECO:0007669"/>
    <property type="project" value="UniProtKB-UniRule"/>
</dbReference>
<comment type="subcellular location">
    <subcellularLocation>
        <location evidence="1 9">Cytoplasm</location>
    </subcellularLocation>
</comment>
<dbReference type="FunFam" id="3.30.70.330:FF:000068">
    <property type="entry name" value="ATP-dependent RNA helicase DeaD"/>
    <property type="match status" value="1"/>
</dbReference>
<dbReference type="Pfam" id="PF00270">
    <property type="entry name" value="DEAD"/>
    <property type="match status" value="1"/>
</dbReference>
<dbReference type="Pfam" id="PF00271">
    <property type="entry name" value="Helicase_C"/>
    <property type="match status" value="1"/>
</dbReference>
<dbReference type="InterPro" id="IPR012677">
    <property type="entry name" value="Nucleotide-bd_a/b_plait_sf"/>
</dbReference>
<comment type="similarity">
    <text evidence="9">Belongs to the DEAD box helicase family. DbpA subfamily.</text>
</comment>
<dbReference type="InterPro" id="IPR001650">
    <property type="entry name" value="Helicase_C-like"/>
</dbReference>
<dbReference type="Gene3D" id="3.40.50.300">
    <property type="entry name" value="P-loop containing nucleotide triphosphate hydrolases"/>
    <property type="match status" value="2"/>
</dbReference>
<keyword evidence="15" id="KW-1185">Reference proteome</keyword>
<evidence type="ECO:0000256" key="4">
    <source>
        <dbReference type="ARBA" id="ARBA00022801"/>
    </source>
</evidence>
<dbReference type="InterPro" id="IPR028619">
    <property type="entry name" value="DEAD_helicase_DbpA"/>
</dbReference>
<keyword evidence="9" id="KW-0690">Ribosome biogenesis</keyword>
<dbReference type="CDD" id="cd12500">
    <property type="entry name" value="RRM_BsYxiN_like"/>
    <property type="match status" value="1"/>
</dbReference>
<feature type="region of interest" description="Involved in 23S rRNA binding" evidence="9">
    <location>
        <begin position="407"/>
        <end position="482"/>
    </location>
</feature>
<dbReference type="InterPro" id="IPR000629">
    <property type="entry name" value="RNA-helicase_DEAD-box_CS"/>
</dbReference>
<dbReference type="InterPro" id="IPR027417">
    <property type="entry name" value="P-loop_NTPase"/>
</dbReference>
<keyword evidence="3 9" id="KW-0547">Nucleotide-binding</keyword>
<accession>A0A7Z2ZQ24</accession>
<protein>
    <recommendedName>
        <fullName evidence="9">ATP-dependent RNA helicase DbpA</fullName>
        <ecNumber evidence="9">3.6.4.13</ecNumber>
    </recommendedName>
</protein>
<dbReference type="InterPro" id="IPR014001">
    <property type="entry name" value="Helicase_ATP-bd"/>
</dbReference>
<gene>
    <name evidence="9" type="primary">dbpA</name>
    <name evidence="14" type="ORF">HH215_34305</name>
</gene>
<reference evidence="14 15" key="1">
    <citation type="submission" date="2020-04" db="EMBL/GenBank/DDBJ databases">
        <title>Genome sequencing of novel species.</title>
        <authorList>
            <person name="Heo J."/>
            <person name="Kim S.-J."/>
            <person name="Kim J.-S."/>
            <person name="Hong S.-B."/>
            <person name="Kwon S.-W."/>
        </authorList>
    </citation>
    <scope>NUCLEOTIDE SEQUENCE [LARGE SCALE GENOMIC DNA]</scope>
    <source>
        <strain evidence="14 15">MFER-1</strain>
    </source>
</reference>
<dbReference type="InterPro" id="IPR014014">
    <property type="entry name" value="RNA_helicase_DEAD_Q_motif"/>
</dbReference>
<dbReference type="GO" id="GO:0003723">
    <property type="term" value="F:RNA binding"/>
    <property type="evidence" value="ECO:0007669"/>
    <property type="project" value="UniProtKB-UniRule"/>
</dbReference>
<evidence type="ECO:0000259" key="13">
    <source>
        <dbReference type="PROSITE" id="PS51195"/>
    </source>
</evidence>
<dbReference type="PANTHER" id="PTHR47959">
    <property type="entry name" value="ATP-DEPENDENT RNA HELICASE RHLE-RELATED"/>
    <property type="match status" value="1"/>
</dbReference>
<keyword evidence="7 9" id="KW-0694">RNA-binding</keyword>
<dbReference type="PROSITE" id="PS51192">
    <property type="entry name" value="HELICASE_ATP_BIND_1"/>
    <property type="match status" value="1"/>
</dbReference>
<keyword evidence="4 9" id="KW-0378">Hydrolase</keyword>
<dbReference type="Proteomes" id="UP000502248">
    <property type="component" value="Chromosome"/>
</dbReference>
<comment type="function">
    <text evidence="9">DEAD-box RNA helicase involved in the assembly of the 50S ribosomal subunit. Has an RNA-dependent ATPase activity, which is specific for 23S rRNA, and a 3' to 5' RNA helicase activity that uses the energy of ATP hydrolysis to destabilize and unwind short rRNA duplexes.</text>
</comment>
<organism evidence="14 15">
    <name type="scientific">Cohnella herbarum</name>
    <dbReference type="NCBI Taxonomy" id="2728023"/>
    <lineage>
        <taxon>Bacteria</taxon>
        <taxon>Bacillati</taxon>
        <taxon>Bacillota</taxon>
        <taxon>Bacilli</taxon>
        <taxon>Bacillales</taxon>
        <taxon>Paenibacillaceae</taxon>
        <taxon>Cohnella</taxon>
    </lineage>
</organism>
<dbReference type="HAMAP" id="MF_00965">
    <property type="entry name" value="DEAD_helicase_DbpA"/>
    <property type="match status" value="1"/>
</dbReference>
<dbReference type="PANTHER" id="PTHR47959:SF1">
    <property type="entry name" value="ATP-DEPENDENT RNA HELICASE DBPA"/>
    <property type="match status" value="1"/>
</dbReference>
<dbReference type="SMART" id="SM00490">
    <property type="entry name" value="HELICc"/>
    <property type="match status" value="1"/>
</dbReference>
<evidence type="ECO:0000256" key="6">
    <source>
        <dbReference type="ARBA" id="ARBA00022840"/>
    </source>
</evidence>
<keyword evidence="6 9" id="KW-0067">ATP-binding</keyword>
<dbReference type="KEGG" id="cheb:HH215_34305"/>
<sequence>MSEQTFSDYKLSEEIIRALAGLGFEKPTEVQHKVVPIALEKRDLTVKSRTGSGKTAAFGIPVCEMAEWEENKPQALILTPTRELAVQVNEDITNIGRFKRIKATPLYGKESFSKQTAQLKQKTHVIVGTPGRVMDHIERGTLDLELIRYLVIDEADEMLSMGFIEQVEKIVQKLPKDRVTLLFSATLPKDVEKLCHKIMRNPVNIEIAAAPGETNTLIDHSVIAVKEGDKPQLLLNLLVVEIPDSCIIFGRTQEQVDRVYQQLDRLGFRSGKIHGGMEQEDRFRVMNEFRKGAFRYLVATDVAARGIDIDNVTHVIHYDLPQDAEGYVHRSGRTGRAGKAGKAISFATPSEDKFLANIEGYLGFEIRRRKMPSKEEVSLRQAAFDKKMSIQPTIKKDKNEQLNKSIMKLYFNGGKNKKLRAVDFVGTLARIEGVTAEDIGIITIQDSVTFIEILNGKGPHVLEIMKTTTVKGKQLKVQEARE</sequence>
<evidence type="ECO:0000256" key="10">
    <source>
        <dbReference type="PROSITE-ProRule" id="PRU00552"/>
    </source>
</evidence>
<feature type="domain" description="Helicase C-terminal" evidence="12">
    <location>
        <begin position="234"/>
        <end position="385"/>
    </location>
</feature>
<dbReference type="Pfam" id="PF03880">
    <property type="entry name" value="DbpA"/>
    <property type="match status" value="1"/>
</dbReference>
<comment type="domain">
    <text evidence="9">Contains an N-terminal domain that binds non-specifically to RNA and a C-terminal domain that binds specifically and tightly to hairpin 92 of 23S rRNA.</text>
</comment>
<dbReference type="EC" id="3.6.4.13" evidence="9"/>
<evidence type="ECO:0000256" key="3">
    <source>
        <dbReference type="ARBA" id="ARBA00022741"/>
    </source>
</evidence>
<dbReference type="CDD" id="cd18787">
    <property type="entry name" value="SF2_C_DEAD"/>
    <property type="match status" value="1"/>
</dbReference>
<evidence type="ECO:0000256" key="7">
    <source>
        <dbReference type="ARBA" id="ARBA00022884"/>
    </source>
</evidence>
<dbReference type="GO" id="GO:0005829">
    <property type="term" value="C:cytosol"/>
    <property type="evidence" value="ECO:0007669"/>
    <property type="project" value="TreeGrafter"/>
</dbReference>
<dbReference type="Gene3D" id="3.30.70.330">
    <property type="match status" value="1"/>
</dbReference>
<dbReference type="InterPro" id="IPR011545">
    <property type="entry name" value="DEAD/DEAH_box_helicase_dom"/>
</dbReference>
<dbReference type="PROSITE" id="PS51195">
    <property type="entry name" value="Q_MOTIF"/>
    <property type="match status" value="1"/>
</dbReference>
<dbReference type="EMBL" id="CP051680">
    <property type="protein sequence ID" value="QJD87769.1"/>
    <property type="molecule type" value="Genomic_DNA"/>
</dbReference>
<evidence type="ECO:0000256" key="1">
    <source>
        <dbReference type="ARBA" id="ARBA00004496"/>
    </source>
</evidence>
<dbReference type="SMART" id="SM00487">
    <property type="entry name" value="DEXDc"/>
    <property type="match status" value="1"/>
</dbReference>
<dbReference type="GO" id="GO:0034458">
    <property type="term" value="F:3'-5' RNA helicase activity"/>
    <property type="evidence" value="ECO:0007669"/>
    <property type="project" value="UniProtKB-UniRule"/>
</dbReference>
<dbReference type="GO" id="GO:0016787">
    <property type="term" value="F:hydrolase activity"/>
    <property type="evidence" value="ECO:0007669"/>
    <property type="project" value="UniProtKB-KW"/>
</dbReference>
<evidence type="ECO:0000256" key="8">
    <source>
        <dbReference type="ARBA" id="ARBA00047984"/>
    </source>
</evidence>
<feature type="domain" description="DEAD-box RNA helicase Q" evidence="13">
    <location>
        <begin position="4"/>
        <end position="32"/>
    </location>
</feature>
<evidence type="ECO:0000256" key="9">
    <source>
        <dbReference type="HAMAP-Rule" id="MF_00965"/>
    </source>
</evidence>
<feature type="domain" description="Helicase ATP-binding" evidence="11">
    <location>
        <begin position="35"/>
        <end position="205"/>
    </location>
</feature>
<comment type="catalytic activity">
    <reaction evidence="8 9">
        <text>ATP + H2O = ADP + phosphate + H(+)</text>
        <dbReference type="Rhea" id="RHEA:13065"/>
        <dbReference type="ChEBI" id="CHEBI:15377"/>
        <dbReference type="ChEBI" id="CHEBI:15378"/>
        <dbReference type="ChEBI" id="CHEBI:30616"/>
        <dbReference type="ChEBI" id="CHEBI:43474"/>
        <dbReference type="ChEBI" id="CHEBI:456216"/>
        <dbReference type="EC" id="3.6.4.13"/>
    </reaction>
</comment>
<dbReference type="RefSeq" id="WP_169284011.1">
    <property type="nucleotide sequence ID" value="NZ_CP051680.1"/>
</dbReference>
<feature type="short sequence motif" description="Q motif" evidence="10">
    <location>
        <begin position="4"/>
        <end position="32"/>
    </location>
</feature>
<evidence type="ECO:0000259" key="11">
    <source>
        <dbReference type="PROSITE" id="PS51192"/>
    </source>
</evidence>
<evidence type="ECO:0000256" key="2">
    <source>
        <dbReference type="ARBA" id="ARBA00022490"/>
    </source>
</evidence>
<dbReference type="InterPro" id="IPR005580">
    <property type="entry name" value="DbpA/CsdA_RNA-bd_dom"/>
</dbReference>
<name>A0A7Z2ZQ24_9BACL</name>
<dbReference type="InterPro" id="IPR044742">
    <property type="entry name" value="DEAD/DEAH_RhlB"/>
</dbReference>
<dbReference type="SUPFAM" id="SSF52540">
    <property type="entry name" value="P-loop containing nucleoside triphosphate hydrolases"/>
    <property type="match status" value="1"/>
</dbReference>
<keyword evidence="5 9" id="KW-0347">Helicase</keyword>
<dbReference type="InterPro" id="IPR050079">
    <property type="entry name" value="DEAD_box_RNA_helicase"/>
</dbReference>
<proteinExistence type="inferred from homology"/>
<evidence type="ECO:0000313" key="14">
    <source>
        <dbReference type="EMBL" id="QJD87769.1"/>
    </source>
</evidence>
<dbReference type="CDD" id="cd00268">
    <property type="entry name" value="DEADc"/>
    <property type="match status" value="1"/>
</dbReference>
<dbReference type="AlphaFoldDB" id="A0A7Z2ZQ24"/>
<keyword evidence="2 9" id="KW-0963">Cytoplasm</keyword>
<dbReference type="PROSITE" id="PS51194">
    <property type="entry name" value="HELICASE_CTER"/>
    <property type="match status" value="1"/>
</dbReference>
<evidence type="ECO:0000259" key="12">
    <source>
        <dbReference type="PROSITE" id="PS51194"/>
    </source>
</evidence>
<dbReference type="GO" id="GO:0005524">
    <property type="term" value="F:ATP binding"/>
    <property type="evidence" value="ECO:0007669"/>
    <property type="project" value="UniProtKB-UniRule"/>
</dbReference>